<dbReference type="InterPro" id="IPR010982">
    <property type="entry name" value="Lambda_DNA-bd_dom_sf"/>
</dbReference>
<dbReference type="Proteomes" id="UP000777002">
    <property type="component" value="Unassembled WGS sequence"/>
</dbReference>
<dbReference type="Gene3D" id="1.10.260.40">
    <property type="entry name" value="lambda repressor-like DNA-binding domains"/>
    <property type="match status" value="1"/>
</dbReference>
<dbReference type="RefSeq" id="WP_205049766.1">
    <property type="nucleotide sequence ID" value="NZ_JACJKX010000003.1"/>
</dbReference>
<keyword evidence="2" id="KW-1185">Reference proteome</keyword>
<evidence type="ECO:0000313" key="2">
    <source>
        <dbReference type="Proteomes" id="UP000777002"/>
    </source>
</evidence>
<dbReference type="EMBL" id="JACJKX010000003">
    <property type="protein sequence ID" value="MBM6928165.1"/>
    <property type="molecule type" value="Genomic_DNA"/>
</dbReference>
<proteinExistence type="predicted"/>
<sequence length="68" mass="7428">MNKTDALKLAVAKAGNMSRLARSCGVTPQAVRAWIVRGQIPLSRVKDVKKATGLSLKTLRPDYFGERS</sequence>
<reference evidence="1 2" key="1">
    <citation type="journal article" date="2021" name="Sci. Rep.">
        <title>The distribution of antibiotic resistance genes in chicken gut microbiota commensals.</title>
        <authorList>
            <person name="Juricova H."/>
            <person name="Matiasovicova J."/>
            <person name="Kubasova T."/>
            <person name="Cejkova D."/>
            <person name="Rychlik I."/>
        </authorList>
    </citation>
    <scope>NUCLEOTIDE SEQUENCE [LARGE SCALE GENOMIC DNA]</scope>
    <source>
        <strain evidence="1 2">An562</strain>
    </source>
</reference>
<organism evidence="1 2">
    <name type="scientific">Parasutterella secunda</name>
    <dbReference type="NCBI Taxonomy" id="626947"/>
    <lineage>
        <taxon>Bacteria</taxon>
        <taxon>Pseudomonadati</taxon>
        <taxon>Pseudomonadota</taxon>
        <taxon>Betaproteobacteria</taxon>
        <taxon>Burkholderiales</taxon>
        <taxon>Sutterellaceae</taxon>
        <taxon>Parasutterella</taxon>
    </lineage>
</organism>
<protein>
    <submittedName>
        <fullName evidence="1">Helix-turn-helix domain-containing protein</fullName>
    </submittedName>
</protein>
<evidence type="ECO:0000313" key="1">
    <source>
        <dbReference type="EMBL" id="MBM6928165.1"/>
    </source>
</evidence>
<name>A0ABS2GQX0_9BURK</name>
<dbReference type="SUPFAM" id="SSF47413">
    <property type="entry name" value="lambda repressor-like DNA-binding domains"/>
    <property type="match status" value="1"/>
</dbReference>
<dbReference type="Pfam" id="PF15943">
    <property type="entry name" value="YdaS_toxin"/>
    <property type="match status" value="1"/>
</dbReference>
<gene>
    <name evidence="1" type="ORF">H5985_02630</name>
</gene>
<accession>A0ABS2GQX0</accession>
<dbReference type="NCBIfam" id="NF046037">
    <property type="entry name" value="carphisopro"/>
    <property type="match status" value="1"/>
</dbReference>
<dbReference type="InterPro" id="IPR059216">
    <property type="entry name" value="LeuA_carph_isopro_dom"/>
</dbReference>
<comment type="caution">
    <text evidence="1">The sequence shown here is derived from an EMBL/GenBank/DDBJ whole genome shotgun (WGS) entry which is preliminary data.</text>
</comment>
<dbReference type="InterPro" id="IPR031856">
    <property type="entry name" value="YdaS_toxin-like"/>
</dbReference>